<evidence type="ECO:0000256" key="1">
    <source>
        <dbReference type="ARBA" id="ARBA00022722"/>
    </source>
</evidence>
<dbReference type="RefSeq" id="WP_147058640.1">
    <property type="nucleotide sequence ID" value="NZ_CP042437.1"/>
</dbReference>
<dbReference type="GO" id="GO:0003677">
    <property type="term" value="F:DNA binding"/>
    <property type="evidence" value="ECO:0007669"/>
    <property type="project" value="UniProtKB-KW"/>
</dbReference>
<dbReference type="GO" id="GO:0004520">
    <property type="term" value="F:DNA endonuclease activity"/>
    <property type="evidence" value="ECO:0007669"/>
    <property type="project" value="InterPro"/>
</dbReference>
<evidence type="ECO:0000256" key="7">
    <source>
        <dbReference type="ARBA" id="ARBA00023125"/>
    </source>
</evidence>
<evidence type="ECO:0000256" key="6">
    <source>
        <dbReference type="ARBA" id="ARBA00023118"/>
    </source>
</evidence>
<dbReference type="Proteomes" id="UP000321362">
    <property type="component" value="Chromosome"/>
</dbReference>
<keyword evidence="6 10" id="KW-0051">Antiviral defense</keyword>
<keyword evidence="8 10" id="KW-0464">Manganese</keyword>
<evidence type="ECO:0000256" key="4">
    <source>
        <dbReference type="ARBA" id="ARBA00022801"/>
    </source>
</evidence>
<dbReference type="Gene3D" id="1.20.120.920">
    <property type="entry name" value="CRISPR-associated endonuclease Cas1, C-terminal domain"/>
    <property type="match status" value="1"/>
</dbReference>
<gene>
    <name evidence="10 11" type="primary">cas1</name>
    <name evidence="11" type="ORF">FSB76_26055</name>
</gene>
<accession>A0A5B8W8L4</accession>
<keyword evidence="3 10" id="KW-0255">Endonuclease</keyword>
<dbReference type="InterPro" id="IPR050646">
    <property type="entry name" value="Cas1"/>
</dbReference>
<dbReference type="PANTHER" id="PTHR34353:SF2">
    <property type="entry name" value="CRISPR-ASSOCIATED ENDONUCLEASE CAS1 1"/>
    <property type="match status" value="1"/>
</dbReference>
<keyword evidence="7 10" id="KW-0238">DNA-binding</keyword>
<evidence type="ECO:0000256" key="9">
    <source>
        <dbReference type="ARBA" id="ARBA00038592"/>
    </source>
</evidence>
<keyword evidence="12" id="KW-1185">Reference proteome</keyword>
<dbReference type="GO" id="GO:0016787">
    <property type="term" value="F:hydrolase activity"/>
    <property type="evidence" value="ECO:0007669"/>
    <property type="project" value="UniProtKB-KW"/>
</dbReference>
<protein>
    <recommendedName>
        <fullName evidence="10">CRISPR-associated endonuclease Cas1</fullName>
        <ecNumber evidence="10">3.1.-.-</ecNumber>
    </recommendedName>
</protein>
<dbReference type="PANTHER" id="PTHR34353">
    <property type="entry name" value="CRISPR-ASSOCIATED ENDONUCLEASE CAS1 1"/>
    <property type="match status" value="1"/>
</dbReference>
<sequence length="346" mass="39156">MIKRTLHFSNPAYLSLSQGQLMIDLPHLKVLGEKESKKSVPIEDVGIVVLEHQQITITHGCIAALLNNNSAIITCDHTHHPTGMMLPIDGHHTQSERFRYQVDASLPLKKQLWQQTTQAKILNQAAILAGRGIDHDNMLHWAKSVRSGDPDNYEGRAAAYYWKNVFPKKVEFFRGREGDPPNNLLNYGYAILRAIVARGLVCSGLIPTLGIHHRNKYNAYCLADDIMEPYRPYVDLIVLRIIDNGENFLELGNSIKSQLLAIATVDVQFEKSRSPLMVGVQNTTTSLARCYEGKLRKITYPMMKDFAPRRGVLYKDLEEDFISLAAEEEGKYYKAGDDDDEEELPF</sequence>
<evidence type="ECO:0000256" key="3">
    <source>
        <dbReference type="ARBA" id="ARBA00022759"/>
    </source>
</evidence>
<evidence type="ECO:0000313" key="12">
    <source>
        <dbReference type="Proteomes" id="UP000321362"/>
    </source>
</evidence>
<dbReference type="GO" id="GO:0051607">
    <property type="term" value="P:defense response to virus"/>
    <property type="evidence" value="ECO:0007669"/>
    <property type="project" value="UniProtKB-UniRule"/>
</dbReference>
<feature type="binding site" evidence="10">
    <location>
        <position position="228"/>
    </location>
    <ligand>
        <name>Mn(2+)</name>
        <dbReference type="ChEBI" id="CHEBI:29035"/>
    </ligand>
</feature>
<dbReference type="InterPro" id="IPR002729">
    <property type="entry name" value="CRISPR-assoc_Cas1"/>
</dbReference>
<dbReference type="NCBIfam" id="TIGR00287">
    <property type="entry name" value="cas1"/>
    <property type="match status" value="1"/>
</dbReference>
<dbReference type="InterPro" id="IPR019855">
    <property type="entry name" value="CRISPR-assoc_Cas1_NMENI"/>
</dbReference>
<dbReference type="AlphaFoldDB" id="A0A5B8W8L4"/>
<dbReference type="Gene3D" id="3.100.10.20">
    <property type="entry name" value="CRISPR-associated endonuclease Cas1, N-terminal domain"/>
    <property type="match status" value="1"/>
</dbReference>
<dbReference type="GO" id="GO:0043571">
    <property type="term" value="P:maintenance of CRISPR repeat elements"/>
    <property type="evidence" value="ECO:0007669"/>
    <property type="project" value="UniProtKB-UniRule"/>
</dbReference>
<reference evidence="11 12" key="1">
    <citation type="journal article" date="2013" name="J. Microbiol.">
        <title>Mucilaginibacter ginsenosidivorax sp. nov., with ginsenoside converting activity isolated from sediment.</title>
        <authorList>
            <person name="Kim J.K."/>
            <person name="Choi T.E."/>
            <person name="Liu Q.M."/>
            <person name="Park H.Y."/>
            <person name="Yi T.H."/>
            <person name="Yoon M.H."/>
            <person name="Kim S.C."/>
            <person name="Im W.T."/>
        </authorList>
    </citation>
    <scope>NUCLEOTIDE SEQUENCE [LARGE SCALE GENOMIC DNA]</scope>
    <source>
        <strain evidence="11 12">KHI28</strain>
    </source>
</reference>
<name>A0A5B8W8L4_9SPHI</name>
<keyword evidence="4 10" id="KW-0378">Hydrolase</keyword>
<feature type="binding site" evidence="10">
    <location>
        <position position="213"/>
    </location>
    <ligand>
        <name>Mn(2+)</name>
        <dbReference type="ChEBI" id="CHEBI:29035"/>
    </ligand>
</feature>
<dbReference type="GO" id="GO:0046872">
    <property type="term" value="F:metal ion binding"/>
    <property type="evidence" value="ECO:0007669"/>
    <property type="project" value="UniProtKB-UniRule"/>
</dbReference>
<dbReference type="InterPro" id="IPR042211">
    <property type="entry name" value="CRISPR-assoc_Cas1_N"/>
</dbReference>
<organism evidence="11 12">
    <name type="scientific">Mucilaginibacter ginsenosidivorax</name>
    <dbReference type="NCBI Taxonomy" id="862126"/>
    <lineage>
        <taxon>Bacteria</taxon>
        <taxon>Pseudomonadati</taxon>
        <taxon>Bacteroidota</taxon>
        <taxon>Sphingobacteriia</taxon>
        <taxon>Sphingobacteriales</taxon>
        <taxon>Sphingobacteriaceae</taxon>
        <taxon>Mucilaginibacter</taxon>
    </lineage>
</organism>
<evidence type="ECO:0000256" key="10">
    <source>
        <dbReference type="HAMAP-Rule" id="MF_01470"/>
    </source>
</evidence>
<keyword evidence="2 10" id="KW-0479">Metal-binding</keyword>
<dbReference type="HAMAP" id="MF_01470">
    <property type="entry name" value="Cas1"/>
    <property type="match status" value="1"/>
</dbReference>
<dbReference type="Pfam" id="PF01867">
    <property type="entry name" value="Cas_Cas1"/>
    <property type="match status" value="1"/>
</dbReference>
<keyword evidence="1 10" id="KW-0540">Nuclease</keyword>
<dbReference type="KEGG" id="mgk:FSB76_26055"/>
<comment type="cofactor">
    <cofactor evidence="10">
        <name>Mg(2+)</name>
        <dbReference type="ChEBI" id="CHEBI:18420"/>
    </cofactor>
    <cofactor evidence="10">
        <name>Mn(2+)</name>
        <dbReference type="ChEBI" id="CHEBI:29035"/>
    </cofactor>
</comment>
<dbReference type="EMBL" id="CP042437">
    <property type="protein sequence ID" value="QEC79242.1"/>
    <property type="molecule type" value="Genomic_DNA"/>
</dbReference>
<evidence type="ECO:0000256" key="5">
    <source>
        <dbReference type="ARBA" id="ARBA00022842"/>
    </source>
</evidence>
<feature type="binding site" evidence="10">
    <location>
        <position position="154"/>
    </location>
    <ligand>
        <name>Mn(2+)</name>
        <dbReference type="ChEBI" id="CHEBI:29035"/>
    </ligand>
</feature>
<dbReference type="InterPro" id="IPR042206">
    <property type="entry name" value="CRISPR-assoc_Cas1_C"/>
</dbReference>
<proteinExistence type="inferred from homology"/>
<dbReference type="EC" id="3.1.-.-" evidence="10"/>
<evidence type="ECO:0000256" key="2">
    <source>
        <dbReference type="ARBA" id="ARBA00022723"/>
    </source>
</evidence>
<comment type="function">
    <text evidence="10">CRISPR (clustered regularly interspaced short palindromic repeat), is an adaptive immune system that provides protection against mobile genetic elements (viruses, transposable elements and conjugative plasmids). CRISPR clusters contain spacers, sequences complementary to antecedent mobile elements, and target invading nucleic acids. CRISPR clusters are transcribed and processed into CRISPR RNA (crRNA). Acts as a dsDNA endonuclease. Involved in the integration of spacer DNA into the CRISPR cassette.</text>
</comment>
<evidence type="ECO:0000256" key="8">
    <source>
        <dbReference type="ARBA" id="ARBA00023211"/>
    </source>
</evidence>
<comment type="similarity">
    <text evidence="10">Belongs to the CRISPR-associated endonuclease Cas1 family.</text>
</comment>
<evidence type="ECO:0000313" key="11">
    <source>
        <dbReference type="EMBL" id="QEC79242.1"/>
    </source>
</evidence>
<dbReference type="OrthoDB" id="9803119at2"/>
<dbReference type="NCBIfam" id="TIGR03639">
    <property type="entry name" value="cas1_NMENI"/>
    <property type="match status" value="1"/>
</dbReference>
<keyword evidence="5 10" id="KW-0460">Magnesium</keyword>
<comment type="subunit">
    <text evidence="9 10">Homodimer, forms a heterotetramer with a Cas2 homodimer.</text>
</comment>